<organism evidence="2 3">
    <name type="scientific">Stachybotrys elegans</name>
    <dbReference type="NCBI Taxonomy" id="80388"/>
    <lineage>
        <taxon>Eukaryota</taxon>
        <taxon>Fungi</taxon>
        <taxon>Dikarya</taxon>
        <taxon>Ascomycota</taxon>
        <taxon>Pezizomycotina</taxon>
        <taxon>Sordariomycetes</taxon>
        <taxon>Hypocreomycetidae</taxon>
        <taxon>Hypocreales</taxon>
        <taxon>Stachybotryaceae</taxon>
        <taxon>Stachybotrys</taxon>
    </lineage>
</organism>
<reference evidence="2" key="1">
    <citation type="journal article" date="2021" name="Nat. Commun.">
        <title>Genetic determinants of endophytism in the Arabidopsis root mycobiome.</title>
        <authorList>
            <person name="Mesny F."/>
            <person name="Miyauchi S."/>
            <person name="Thiergart T."/>
            <person name="Pickel B."/>
            <person name="Atanasova L."/>
            <person name="Karlsson M."/>
            <person name="Huettel B."/>
            <person name="Barry K.W."/>
            <person name="Haridas S."/>
            <person name="Chen C."/>
            <person name="Bauer D."/>
            <person name="Andreopoulos W."/>
            <person name="Pangilinan J."/>
            <person name="LaButti K."/>
            <person name="Riley R."/>
            <person name="Lipzen A."/>
            <person name="Clum A."/>
            <person name="Drula E."/>
            <person name="Henrissat B."/>
            <person name="Kohler A."/>
            <person name="Grigoriev I.V."/>
            <person name="Martin F.M."/>
            <person name="Hacquard S."/>
        </authorList>
    </citation>
    <scope>NUCLEOTIDE SEQUENCE</scope>
    <source>
        <strain evidence="2">MPI-CAGE-CH-0235</strain>
    </source>
</reference>
<gene>
    <name evidence="2" type="ORF">B0I35DRAFT_483258</name>
</gene>
<feature type="compositionally biased region" description="Basic and acidic residues" evidence="1">
    <location>
        <begin position="201"/>
        <end position="210"/>
    </location>
</feature>
<name>A0A8K0SH06_9HYPO</name>
<sequence length="483" mass="52152">MAPPATASAPTPAVSRDGFSFVNGEFFAITSADKQHRRATPVELDAHFASGTDKDHPAHWFEAQLLHYGLPPSKTKSVARMRLWDAAKAGSLVVPDAVAKLQTKLKNEWAKNDREMKKLSKSAPPAAPPKSSGTKRKADDSPAATAKKAKPTAIKPPAAKPAASKPAASKPAASKPSASASASATNAGPKQPKKQPATSRVKKEESKAVKIEAPPAPKAKKASAKPIKAESPAPSTRSEAPVAHFARRGGISQGPSRGAATTAVSSPARPRTKQTARRSGAFVARGRIPAPARMEEYPDYDDENGGYDSDRSENLSFLSDFDGDGDDMPDDLAPLGLLNGDYDIRCPGVADGWDMFSDGRFELVLTLEGSKLWGRFDLGIVSGVLKLPSRPWDSSHEELEFLWRGRENEGPIIYGDDNTGSIAFLGDGKIQGQIYTQFGNWGFRGLRVASQGTASRISSWEMKRLWDQHSEEEYERKRVARWR</sequence>
<evidence type="ECO:0000256" key="1">
    <source>
        <dbReference type="SAM" id="MobiDB-lite"/>
    </source>
</evidence>
<dbReference type="OrthoDB" id="4121058at2759"/>
<dbReference type="EMBL" id="JAGPNK010000016">
    <property type="protein sequence ID" value="KAH7307963.1"/>
    <property type="molecule type" value="Genomic_DNA"/>
</dbReference>
<feature type="compositionally biased region" description="Low complexity" evidence="1">
    <location>
        <begin position="121"/>
        <end position="132"/>
    </location>
</feature>
<protein>
    <submittedName>
        <fullName evidence="2">Uncharacterized protein</fullName>
    </submittedName>
</protein>
<accession>A0A8K0SH06</accession>
<keyword evidence="3" id="KW-1185">Reference proteome</keyword>
<feature type="compositionally biased region" description="Basic and acidic residues" evidence="1">
    <location>
        <begin position="109"/>
        <end position="118"/>
    </location>
</feature>
<comment type="caution">
    <text evidence="2">The sequence shown here is derived from an EMBL/GenBank/DDBJ whole genome shotgun (WGS) entry which is preliminary data.</text>
</comment>
<dbReference type="Proteomes" id="UP000813444">
    <property type="component" value="Unassembled WGS sequence"/>
</dbReference>
<feature type="compositionally biased region" description="Low complexity" evidence="1">
    <location>
        <begin position="141"/>
        <end position="185"/>
    </location>
</feature>
<dbReference type="AlphaFoldDB" id="A0A8K0SH06"/>
<proteinExistence type="predicted"/>
<feature type="compositionally biased region" description="Low complexity" evidence="1">
    <location>
        <begin position="224"/>
        <end position="234"/>
    </location>
</feature>
<evidence type="ECO:0000313" key="2">
    <source>
        <dbReference type="EMBL" id="KAH7307963.1"/>
    </source>
</evidence>
<evidence type="ECO:0000313" key="3">
    <source>
        <dbReference type="Proteomes" id="UP000813444"/>
    </source>
</evidence>
<feature type="region of interest" description="Disordered" evidence="1">
    <location>
        <begin position="109"/>
        <end position="281"/>
    </location>
</feature>